<dbReference type="OMA" id="WIQKEGH"/>
<dbReference type="PANTHER" id="PTHR31390">
    <property type="entry name" value="EXPRESSED PROTEIN"/>
    <property type="match status" value="1"/>
</dbReference>
<dbReference type="PANTHER" id="PTHR31390:SF2">
    <property type="entry name" value="EXPRESSED PROTEIN"/>
    <property type="match status" value="1"/>
</dbReference>
<protein>
    <submittedName>
        <fullName evidence="1">Uncharacterized protein</fullName>
    </submittedName>
</protein>
<reference evidence="1 2" key="1">
    <citation type="journal article" date="2017" name="Mol. Plant">
        <title>The Genome of Medicinal Plant Macleaya cordata Provides New Insights into Benzylisoquinoline Alkaloids Metabolism.</title>
        <authorList>
            <person name="Liu X."/>
            <person name="Liu Y."/>
            <person name="Huang P."/>
            <person name="Ma Y."/>
            <person name="Qing Z."/>
            <person name="Tang Q."/>
            <person name="Cao H."/>
            <person name="Cheng P."/>
            <person name="Zheng Y."/>
            <person name="Yuan Z."/>
            <person name="Zhou Y."/>
            <person name="Liu J."/>
            <person name="Tang Z."/>
            <person name="Zhuo Y."/>
            <person name="Zhang Y."/>
            <person name="Yu L."/>
            <person name="Huang J."/>
            <person name="Yang P."/>
            <person name="Peng Q."/>
            <person name="Zhang J."/>
            <person name="Jiang W."/>
            <person name="Zhang Z."/>
            <person name="Lin K."/>
            <person name="Ro D.K."/>
            <person name="Chen X."/>
            <person name="Xiong X."/>
            <person name="Shang Y."/>
            <person name="Huang S."/>
            <person name="Zeng J."/>
        </authorList>
    </citation>
    <scope>NUCLEOTIDE SEQUENCE [LARGE SCALE GENOMIC DNA]</scope>
    <source>
        <strain evidence="2">cv. BLH2017</strain>
        <tissue evidence="1">Root</tissue>
    </source>
</reference>
<accession>A0A200PVV7</accession>
<evidence type="ECO:0000313" key="1">
    <source>
        <dbReference type="EMBL" id="OVA02326.1"/>
    </source>
</evidence>
<dbReference type="EMBL" id="MVGT01003956">
    <property type="protein sequence ID" value="OVA02326.1"/>
    <property type="molecule type" value="Genomic_DNA"/>
</dbReference>
<keyword evidence="2" id="KW-1185">Reference proteome</keyword>
<dbReference type="InterPro" id="IPR021916">
    <property type="entry name" value="DUF3527"/>
</dbReference>
<name>A0A200PVV7_MACCD</name>
<dbReference type="AlphaFoldDB" id="A0A200PVV7"/>
<dbReference type="STRING" id="56857.A0A200PVV7"/>
<dbReference type="InParanoid" id="A0A200PVV7"/>
<dbReference type="FunCoup" id="A0A200PVV7">
    <property type="interactions" value="1411"/>
</dbReference>
<sequence length="727" mass="80618">MGNDQQCFPPDEECMLLRVQTHFLVLEYTSKFPRTICGPRRHHHGSIQGGFICEGHHLCAINSWRLKMGETFVDKQIDSQEDDSQLCLNKEIGSGEENGLEISEMKLKRLLGIVKPEQMLTSNDVKQLNSGESNQESFLQRRQHGLDVRIPKAMRFISFDEKYLQRCLDFLEFRQSNSVILYSLPTQCNISMNSKSSKMKILFDRIEPSRNSRRNTNDLGSFAIQCPLASGTGNVVIGPAAQWIMGTVDGKEKASSISMSPLFRHFGSPDNNMNLGRLGSVDVKATKYSEFRSSPSAPSFSSPQKLETETAALGNQTYGSAPLHKRFISISSTNSTCSNQVFSSASTTVSQGMLHWIWKSGIPHFVFSVDDQNEVYVANLWKVESTEDKDLDYMYLFHSRTSVQKIQGSCDIAADLLGKMKVSNTLSLCSDNSKVTETEFVLFGAKEKHIGDTQSLVPTLRKNKGTPQKVVDMLRTKHLFKHSSTPKIGGPSSILEDFSLDPCEDICNKLDASGRRSLLECPQGLELAAIVVKNHLRDNSKEATVGGWGLKFLEKARVRPANTSLEASVSSDIGQESCHRTRSDCSTSTTVLVPVGIHGGPRTKNGGPSSLTERWRSGGKCDCGGWDIGCPLTILNNRPSKQEELSHANAQEEYKSCDLFIEGAKQDIPTLRMVNIHDGLYVIHFQSTLSALQAFSIGVANIHTQNPTLCAKNVQKLKQQKSGVRFM</sequence>
<evidence type="ECO:0000313" key="2">
    <source>
        <dbReference type="Proteomes" id="UP000195402"/>
    </source>
</evidence>
<dbReference type="Proteomes" id="UP000195402">
    <property type="component" value="Unassembled WGS sequence"/>
</dbReference>
<proteinExistence type="predicted"/>
<dbReference type="Pfam" id="PF12043">
    <property type="entry name" value="DUF3527"/>
    <property type="match status" value="1"/>
</dbReference>
<comment type="caution">
    <text evidence="1">The sequence shown here is derived from an EMBL/GenBank/DDBJ whole genome shotgun (WGS) entry which is preliminary data.</text>
</comment>
<dbReference type="OrthoDB" id="767438at2759"/>
<organism evidence="1 2">
    <name type="scientific">Macleaya cordata</name>
    <name type="common">Five-seeded plume-poppy</name>
    <name type="synonym">Bocconia cordata</name>
    <dbReference type="NCBI Taxonomy" id="56857"/>
    <lineage>
        <taxon>Eukaryota</taxon>
        <taxon>Viridiplantae</taxon>
        <taxon>Streptophyta</taxon>
        <taxon>Embryophyta</taxon>
        <taxon>Tracheophyta</taxon>
        <taxon>Spermatophyta</taxon>
        <taxon>Magnoliopsida</taxon>
        <taxon>Ranunculales</taxon>
        <taxon>Papaveraceae</taxon>
        <taxon>Papaveroideae</taxon>
        <taxon>Macleaya</taxon>
    </lineage>
</organism>
<gene>
    <name evidence="1" type="ORF">BVC80_9099g126</name>
</gene>